<organism evidence="1 2">
    <name type="scientific">Quercus suber</name>
    <name type="common">Cork oak</name>
    <dbReference type="NCBI Taxonomy" id="58331"/>
    <lineage>
        <taxon>Eukaryota</taxon>
        <taxon>Viridiplantae</taxon>
        <taxon>Streptophyta</taxon>
        <taxon>Embryophyta</taxon>
        <taxon>Tracheophyta</taxon>
        <taxon>Spermatophyta</taxon>
        <taxon>Magnoliopsida</taxon>
        <taxon>eudicotyledons</taxon>
        <taxon>Gunneridae</taxon>
        <taxon>Pentapetalae</taxon>
        <taxon>rosids</taxon>
        <taxon>fabids</taxon>
        <taxon>Fagales</taxon>
        <taxon>Fagaceae</taxon>
        <taxon>Quercus</taxon>
    </lineage>
</organism>
<dbReference type="GO" id="GO:0004664">
    <property type="term" value="F:prephenate dehydratase activity"/>
    <property type="evidence" value="ECO:0007669"/>
    <property type="project" value="TreeGrafter"/>
</dbReference>
<dbReference type="Proteomes" id="UP000237347">
    <property type="component" value="Unassembled WGS sequence"/>
</dbReference>
<dbReference type="AlphaFoldDB" id="A0AAW0KY61"/>
<evidence type="ECO:0000313" key="1">
    <source>
        <dbReference type="EMBL" id="KAK7843616.1"/>
    </source>
</evidence>
<dbReference type="PANTHER" id="PTHR21022:SF12">
    <property type="entry name" value="AROGENATE DEHYDRATASE"/>
    <property type="match status" value="1"/>
</dbReference>
<dbReference type="SUPFAM" id="SSF55021">
    <property type="entry name" value="ACT-like"/>
    <property type="match status" value="1"/>
</dbReference>
<accession>A0AAW0KY61</accession>
<name>A0AAW0KY61_QUESU</name>
<dbReference type="EMBL" id="PKMF04000199">
    <property type="protein sequence ID" value="KAK7843616.1"/>
    <property type="molecule type" value="Genomic_DNA"/>
</dbReference>
<evidence type="ECO:0000313" key="2">
    <source>
        <dbReference type="Proteomes" id="UP000237347"/>
    </source>
</evidence>
<proteinExistence type="predicted"/>
<sequence length="83" mass="9502">MLPSYDVILVIRNATDFASIPWFIQDDFDNVTRYLVLARDPIIPRTNKPFKTSIVFTLDEGPGVLFKALAVFALRDINLKKVF</sequence>
<dbReference type="PANTHER" id="PTHR21022">
    <property type="entry name" value="PREPHENATE DEHYDRATASE P PROTEIN"/>
    <property type="match status" value="1"/>
</dbReference>
<dbReference type="InterPro" id="IPR045865">
    <property type="entry name" value="ACT-like_dom_sf"/>
</dbReference>
<protein>
    <submittedName>
        <fullName evidence="1">Arogenate dehydratase/prephenate dehydratase 1</fullName>
    </submittedName>
</protein>
<comment type="caution">
    <text evidence="1">The sequence shown here is derived from an EMBL/GenBank/DDBJ whole genome shotgun (WGS) entry which is preliminary data.</text>
</comment>
<dbReference type="GO" id="GO:0009094">
    <property type="term" value="P:L-phenylalanine biosynthetic process"/>
    <property type="evidence" value="ECO:0007669"/>
    <property type="project" value="TreeGrafter"/>
</dbReference>
<dbReference type="GO" id="GO:0009507">
    <property type="term" value="C:chloroplast"/>
    <property type="evidence" value="ECO:0007669"/>
    <property type="project" value="TreeGrafter"/>
</dbReference>
<keyword evidence="2" id="KW-1185">Reference proteome</keyword>
<reference evidence="1 2" key="1">
    <citation type="journal article" date="2018" name="Sci. Data">
        <title>The draft genome sequence of cork oak.</title>
        <authorList>
            <person name="Ramos A.M."/>
            <person name="Usie A."/>
            <person name="Barbosa P."/>
            <person name="Barros P.M."/>
            <person name="Capote T."/>
            <person name="Chaves I."/>
            <person name="Simoes F."/>
            <person name="Abreu I."/>
            <person name="Carrasquinho I."/>
            <person name="Faro C."/>
            <person name="Guimaraes J.B."/>
            <person name="Mendonca D."/>
            <person name="Nobrega F."/>
            <person name="Rodrigues L."/>
            <person name="Saibo N.J.M."/>
            <person name="Varela M.C."/>
            <person name="Egas C."/>
            <person name="Matos J."/>
            <person name="Miguel C.M."/>
            <person name="Oliveira M.M."/>
            <person name="Ricardo C.P."/>
            <person name="Goncalves S."/>
        </authorList>
    </citation>
    <scope>NUCLEOTIDE SEQUENCE [LARGE SCALE GENOMIC DNA]</scope>
    <source>
        <strain evidence="2">cv. HL8</strain>
    </source>
</reference>
<dbReference type="Gene3D" id="3.30.70.260">
    <property type="match status" value="1"/>
</dbReference>
<dbReference type="GO" id="GO:0047769">
    <property type="term" value="F:arogenate dehydratase activity"/>
    <property type="evidence" value="ECO:0007669"/>
    <property type="project" value="TreeGrafter"/>
</dbReference>
<gene>
    <name evidence="1" type="primary">ADT1_3</name>
    <name evidence="1" type="ORF">CFP56_012128</name>
</gene>